<dbReference type="CDD" id="cd03230">
    <property type="entry name" value="ABC_DR_subfamily_A"/>
    <property type="match status" value="1"/>
</dbReference>
<dbReference type="PROSITE" id="PS50893">
    <property type="entry name" value="ABC_TRANSPORTER_2"/>
    <property type="match status" value="1"/>
</dbReference>
<dbReference type="PROSITE" id="PS00211">
    <property type="entry name" value="ABC_TRANSPORTER_1"/>
    <property type="match status" value="1"/>
</dbReference>
<evidence type="ECO:0000256" key="2">
    <source>
        <dbReference type="ARBA" id="ARBA00022741"/>
    </source>
</evidence>
<dbReference type="InterPro" id="IPR003439">
    <property type="entry name" value="ABC_transporter-like_ATP-bd"/>
</dbReference>
<dbReference type="RefSeq" id="WP_006210806.1">
    <property type="nucleotide sequence ID" value="NZ_CBCSBX010000001.1"/>
</dbReference>
<dbReference type="Proteomes" id="UP000076796">
    <property type="component" value="Unassembled WGS sequence"/>
</dbReference>
<dbReference type="InterPro" id="IPR017871">
    <property type="entry name" value="ABC_transporter-like_CS"/>
</dbReference>
<keyword evidence="6" id="KW-1185">Reference proteome</keyword>
<dbReference type="GO" id="GO:0005524">
    <property type="term" value="F:ATP binding"/>
    <property type="evidence" value="ECO:0007669"/>
    <property type="project" value="UniProtKB-KW"/>
</dbReference>
<dbReference type="PANTHER" id="PTHR42939:SF1">
    <property type="entry name" value="ABC TRANSPORTER ATP-BINDING PROTEIN ALBC-RELATED"/>
    <property type="match status" value="1"/>
</dbReference>
<sequence>MSETFVQMTDVGKTIKGQIIVNQLNLKIPRGQVVALLGGNGAGKSTILRMLAGIIQPTRGDIRVGDWSWKENRRGYAELIGYMPDDYRFSPGLTARETMAFWAKLKGLTAKHGDDMLARVGLEHTGNKTVSSFSKGMRQRVLFAQVLLGQSPLIIMDEPTNGMDPYWMQSFVEMVREAAYRGQTVLFSTHQLHIAEALADRILFLKEGAIRFEGSGEDIRQQLGSSGMEKAFDYLFGIADGPR</sequence>
<keyword evidence="2" id="KW-0547">Nucleotide-binding</keyword>
<evidence type="ECO:0000256" key="1">
    <source>
        <dbReference type="ARBA" id="ARBA00022448"/>
    </source>
</evidence>
<evidence type="ECO:0000259" key="4">
    <source>
        <dbReference type="PROSITE" id="PS50893"/>
    </source>
</evidence>
<feature type="domain" description="ABC transporter" evidence="4">
    <location>
        <begin position="6"/>
        <end position="232"/>
    </location>
</feature>
<dbReference type="GO" id="GO:0016887">
    <property type="term" value="F:ATP hydrolysis activity"/>
    <property type="evidence" value="ECO:0007669"/>
    <property type="project" value="InterPro"/>
</dbReference>
<keyword evidence="3 5" id="KW-0067">ATP-binding</keyword>
<dbReference type="InterPro" id="IPR027417">
    <property type="entry name" value="P-loop_NTPase"/>
</dbReference>
<protein>
    <submittedName>
        <fullName evidence="5">ABC transporter ATP-binding protein</fullName>
    </submittedName>
</protein>
<evidence type="ECO:0000313" key="6">
    <source>
        <dbReference type="Proteomes" id="UP000076796"/>
    </source>
</evidence>
<dbReference type="SMART" id="SM00382">
    <property type="entry name" value="AAA"/>
    <property type="match status" value="1"/>
</dbReference>
<dbReference type="InterPro" id="IPR003593">
    <property type="entry name" value="AAA+_ATPase"/>
</dbReference>
<dbReference type="OrthoDB" id="2353216at2"/>
<dbReference type="InterPro" id="IPR051782">
    <property type="entry name" value="ABC_Transporter_VariousFunc"/>
</dbReference>
<reference evidence="5" key="1">
    <citation type="journal article" date="2016" name="Genome Announc.">
        <title>Draft genomes of two strains of Paenibacillus glucanolyticus with capability to degrade lignocellulose.</title>
        <authorList>
            <person name="Mathews S.L."/>
            <person name="Pawlak J."/>
            <person name="Grunden A.M."/>
        </authorList>
    </citation>
    <scope>NUCLEOTIDE SEQUENCE [LARGE SCALE GENOMIC DNA]</scope>
    <source>
        <strain evidence="5">SLM1</strain>
    </source>
</reference>
<dbReference type="EMBL" id="LWMH01000001">
    <property type="protein sequence ID" value="KZS48662.1"/>
    <property type="molecule type" value="Genomic_DNA"/>
</dbReference>
<evidence type="ECO:0000313" key="5">
    <source>
        <dbReference type="EMBL" id="KZS48662.1"/>
    </source>
</evidence>
<accession>A0A163M1J2</accession>
<keyword evidence="1" id="KW-0813">Transport</keyword>
<proteinExistence type="predicted"/>
<gene>
    <name evidence="5" type="ORF">AWU65_23370</name>
</gene>
<name>A0A163M1J2_9BACL</name>
<dbReference type="SUPFAM" id="SSF52540">
    <property type="entry name" value="P-loop containing nucleoside triphosphate hydrolases"/>
    <property type="match status" value="1"/>
</dbReference>
<dbReference type="PANTHER" id="PTHR42939">
    <property type="entry name" value="ABC TRANSPORTER ATP-BINDING PROTEIN ALBC-RELATED"/>
    <property type="match status" value="1"/>
</dbReference>
<organism evidence="5 6">
    <name type="scientific">Paenibacillus glucanolyticus</name>
    <dbReference type="NCBI Taxonomy" id="59843"/>
    <lineage>
        <taxon>Bacteria</taxon>
        <taxon>Bacillati</taxon>
        <taxon>Bacillota</taxon>
        <taxon>Bacilli</taxon>
        <taxon>Bacillales</taxon>
        <taxon>Paenibacillaceae</taxon>
        <taxon>Paenibacillus</taxon>
    </lineage>
</organism>
<comment type="caution">
    <text evidence="5">The sequence shown here is derived from an EMBL/GenBank/DDBJ whole genome shotgun (WGS) entry which is preliminary data.</text>
</comment>
<evidence type="ECO:0000256" key="3">
    <source>
        <dbReference type="ARBA" id="ARBA00022840"/>
    </source>
</evidence>
<dbReference type="Gene3D" id="3.40.50.300">
    <property type="entry name" value="P-loop containing nucleotide triphosphate hydrolases"/>
    <property type="match status" value="1"/>
</dbReference>
<dbReference type="AlphaFoldDB" id="A0A163M1J2"/>
<dbReference type="Pfam" id="PF00005">
    <property type="entry name" value="ABC_tran"/>
    <property type="match status" value="1"/>
</dbReference>
<dbReference type="GeneID" id="97555769"/>
<dbReference type="STRING" id="59843.A3958_22640"/>
<dbReference type="KEGG" id="pglu:A3958_22640"/>